<dbReference type="VEuPathDB" id="FungiDB:BD410DRAFT_787770"/>
<dbReference type="Proteomes" id="UP000294933">
    <property type="component" value="Unassembled WGS sequence"/>
</dbReference>
<evidence type="ECO:0000313" key="1">
    <source>
        <dbReference type="EMBL" id="TDL22952.1"/>
    </source>
</evidence>
<gene>
    <name evidence="1" type="ORF">BD410DRAFT_787770</name>
</gene>
<proteinExistence type="predicted"/>
<evidence type="ECO:0000313" key="2">
    <source>
        <dbReference type="Proteomes" id="UP000294933"/>
    </source>
</evidence>
<accession>A0A4Y7Q740</accession>
<reference evidence="1 2" key="1">
    <citation type="submission" date="2018-06" db="EMBL/GenBank/DDBJ databases">
        <title>A transcriptomic atlas of mushroom development highlights an independent origin of complex multicellularity.</title>
        <authorList>
            <consortium name="DOE Joint Genome Institute"/>
            <person name="Krizsan K."/>
            <person name="Almasi E."/>
            <person name="Merenyi Z."/>
            <person name="Sahu N."/>
            <person name="Viragh M."/>
            <person name="Koszo T."/>
            <person name="Mondo S."/>
            <person name="Kiss B."/>
            <person name="Balint B."/>
            <person name="Kues U."/>
            <person name="Barry K."/>
            <person name="Hegedus J.C."/>
            <person name="Henrissat B."/>
            <person name="Johnson J."/>
            <person name="Lipzen A."/>
            <person name="Ohm R."/>
            <person name="Nagy I."/>
            <person name="Pangilinan J."/>
            <person name="Yan J."/>
            <person name="Xiong Y."/>
            <person name="Grigoriev I.V."/>
            <person name="Hibbett D.S."/>
            <person name="Nagy L.G."/>
        </authorList>
    </citation>
    <scope>NUCLEOTIDE SEQUENCE [LARGE SCALE GENOMIC DNA]</scope>
    <source>
        <strain evidence="1 2">SZMC22713</strain>
    </source>
</reference>
<protein>
    <submittedName>
        <fullName evidence="1">Uncharacterized protein</fullName>
    </submittedName>
</protein>
<name>A0A4Y7Q740_9AGAM</name>
<keyword evidence="2" id="KW-1185">Reference proteome</keyword>
<dbReference type="EMBL" id="ML170172">
    <property type="protein sequence ID" value="TDL22952.1"/>
    <property type="molecule type" value="Genomic_DNA"/>
</dbReference>
<organism evidence="1 2">
    <name type="scientific">Rickenella mellea</name>
    <dbReference type="NCBI Taxonomy" id="50990"/>
    <lineage>
        <taxon>Eukaryota</taxon>
        <taxon>Fungi</taxon>
        <taxon>Dikarya</taxon>
        <taxon>Basidiomycota</taxon>
        <taxon>Agaricomycotina</taxon>
        <taxon>Agaricomycetes</taxon>
        <taxon>Hymenochaetales</taxon>
        <taxon>Rickenellaceae</taxon>
        <taxon>Rickenella</taxon>
    </lineage>
</organism>
<sequence>MEVVGGYVINVQHVPIFKAHYVVTEEQWEEWKYESLNAAAKAKGDIVRFHRTCIPRSESQTEMIRGKECVIISTQRGTDGRWDASKYNKFEEGREDRQAQRWIMSMVGSRDPGQYKFVTIADPGYETNEYGGVE</sequence>
<dbReference type="AlphaFoldDB" id="A0A4Y7Q740"/>